<gene>
    <name evidence="3" type="ORF">H920_05598</name>
</gene>
<name>A0A091DPH5_FUKDA</name>
<evidence type="ECO:0000256" key="2">
    <source>
        <dbReference type="ARBA" id="ARBA00023128"/>
    </source>
</evidence>
<dbReference type="PANTHER" id="PTHR11715">
    <property type="entry name" value="GLYCINE CLEAVAGE SYSTEM H PROTEIN"/>
    <property type="match status" value="1"/>
</dbReference>
<dbReference type="SUPFAM" id="SSF51230">
    <property type="entry name" value="Single hybrid motif"/>
    <property type="match status" value="1"/>
</dbReference>
<dbReference type="CDD" id="cd06848">
    <property type="entry name" value="GCS_H"/>
    <property type="match status" value="1"/>
</dbReference>
<dbReference type="Pfam" id="PF01597">
    <property type="entry name" value="GCV_H"/>
    <property type="match status" value="1"/>
</dbReference>
<sequence length="76" mass="8203">MGVSNFAQEAMGDVYCSLPEVWAKLKKQDEFGALESVKAGSGLCCPLSGEVIEMKQAFAENPGLVNRTCSEDGWLM</sequence>
<dbReference type="InterPro" id="IPR033753">
    <property type="entry name" value="GCV_H/Fam206"/>
</dbReference>
<dbReference type="EMBL" id="KN122106">
    <property type="protein sequence ID" value="KFO32982.1"/>
    <property type="molecule type" value="Genomic_DNA"/>
</dbReference>
<dbReference type="PANTHER" id="PTHR11715:SF42">
    <property type="entry name" value="GLYCINE CLEAVAGE SYSTEM H PROTEIN, MITOCHONDRIAL"/>
    <property type="match status" value="1"/>
</dbReference>
<dbReference type="GO" id="GO:0009249">
    <property type="term" value="P:protein lipoylation"/>
    <property type="evidence" value="ECO:0007669"/>
    <property type="project" value="TreeGrafter"/>
</dbReference>
<reference evidence="3 4" key="1">
    <citation type="submission" date="2013-11" db="EMBL/GenBank/DDBJ databases">
        <title>The Damaraland mole rat (Fukomys damarensis) genome and evolution of African mole rats.</title>
        <authorList>
            <person name="Gladyshev V.N."/>
            <person name="Fang X."/>
        </authorList>
    </citation>
    <scope>NUCLEOTIDE SEQUENCE [LARGE SCALE GENOMIC DNA]</scope>
    <source>
        <tissue evidence="3">Liver</tissue>
    </source>
</reference>
<proteinExistence type="predicted"/>
<keyword evidence="4" id="KW-1185">Reference proteome</keyword>
<dbReference type="GO" id="GO:0005739">
    <property type="term" value="C:mitochondrion"/>
    <property type="evidence" value="ECO:0007669"/>
    <property type="project" value="UniProtKB-SubCell"/>
</dbReference>
<dbReference type="InterPro" id="IPR002930">
    <property type="entry name" value="GCV_H"/>
</dbReference>
<accession>A0A091DPH5</accession>
<evidence type="ECO:0000256" key="1">
    <source>
        <dbReference type="ARBA" id="ARBA00004173"/>
    </source>
</evidence>
<dbReference type="InterPro" id="IPR011053">
    <property type="entry name" value="Single_hybrid_motif"/>
</dbReference>
<dbReference type="GO" id="GO:0005960">
    <property type="term" value="C:glycine cleavage complex"/>
    <property type="evidence" value="ECO:0007669"/>
    <property type="project" value="InterPro"/>
</dbReference>
<protein>
    <submittedName>
        <fullName evidence="3">Glycine cleavage system H protein, mitochondrial</fullName>
    </submittedName>
</protein>
<dbReference type="Gene3D" id="2.40.50.100">
    <property type="match status" value="1"/>
</dbReference>
<evidence type="ECO:0000313" key="3">
    <source>
        <dbReference type="EMBL" id="KFO32982.1"/>
    </source>
</evidence>
<organism evidence="3 4">
    <name type="scientific">Fukomys damarensis</name>
    <name type="common">Damaraland mole rat</name>
    <name type="synonym">Cryptomys damarensis</name>
    <dbReference type="NCBI Taxonomy" id="885580"/>
    <lineage>
        <taxon>Eukaryota</taxon>
        <taxon>Metazoa</taxon>
        <taxon>Chordata</taxon>
        <taxon>Craniata</taxon>
        <taxon>Vertebrata</taxon>
        <taxon>Euteleostomi</taxon>
        <taxon>Mammalia</taxon>
        <taxon>Eutheria</taxon>
        <taxon>Euarchontoglires</taxon>
        <taxon>Glires</taxon>
        <taxon>Rodentia</taxon>
        <taxon>Hystricomorpha</taxon>
        <taxon>Bathyergidae</taxon>
        <taxon>Fukomys</taxon>
    </lineage>
</organism>
<comment type="subcellular location">
    <subcellularLocation>
        <location evidence="1">Mitochondrion</location>
    </subcellularLocation>
</comment>
<keyword evidence="2" id="KW-0496">Mitochondrion</keyword>
<dbReference type="AlphaFoldDB" id="A0A091DPH5"/>
<dbReference type="Proteomes" id="UP000028990">
    <property type="component" value="Unassembled WGS sequence"/>
</dbReference>
<evidence type="ECO:0000313" key="4">
    <source>
        <dbReference type="Proteomes" id="UP000028990"/>
    </source>
</evidence>
<dbReference type="GO" id="GO:0019464">
    <property type="term" value="P:glycine decarboxylation via glycine cleavage system"/>
    <property type="evidence" value="ECO:0007669"/>
    <property type="project" value="InterPro"/>
</dbReference>